<evidence type="ECO:0000256" key="2">
    <source>
        <dbReference type="ARBA" id="ARBA00023054"/>
    </source>
</evidence>
<keyword evidence="1" id="KW-0597">Phosphoprotein</keyword>
<dbReference type="InterPro" id="IPR050540">
    <property type="entry name" value="F-actin_Monoox_Mical"/>
</dbReference>
<evidence type="ECO:0000256" key="1">
    <source>
        <dbReference type="ARBA" id="ARBA00022553"/>
    </source>
</evidence>
<feature type="non-terminal residue" evidence="6">
    <location>
        <position position="1109"/>
    </location>
</feature>
<protein>
    <submittedName>
        <fullName evidence="6">SMTN protein</fullName>
    </submittedName>
</protein>
<dbReference type="InterPro" id="IPR036872">
    <property type="entry name" value="CH_dom_sf"/>
</dbReference>
<accession>A0A8J7T548</accession>
<dbReference type="PANTHER" id="PTHR23167:SF52">
    <property type="entry name" value="SMOOTHELIN"/>
    <property type="match status" value="1"/>
</dbReference>
<dbReference type="SUPFAM" id="SSF47576">
    <property type="entry name" value="Calponin-homology domain, CH-domain"/>
    <property type="match status" value="1"/>
</dbReference>
<organism evidence="6 7">
    <name type="scientific">Atractosteus spatula</name>
    <name type="common">Alligator gar</name>
    <name type="synonym">Lepisosteus spatula</name>
    <dbReference type="NCBI Taxonomy" id="7917"/>
    <lineage>
        <taxon>Eukaryota</taxon>
        <taxon>Metazoa</taxon>
        <taxon>Chordata</taxon>
        <taxon>Craniata</taxon>
        <taxon>Vertebrata</taxon>
        <taxon>Euteleostomi</taxon>
        <taxon>Actinopterygii</taxon>
        <taxon>Neopterygii</taxon>
        <taxon>Holostei</taxon>
        <taxon>Semionotiformes</taxon>
        <taxon>Lepisosteidae</taxon>
        <taxon>Atractosteus</taxon>
    </lineage>
</organism>
<proteinExistence type="inferred from homology"/>
<feature type="region of interest" description="Disordered" evidence="4">
    <location>
        <begin position="247"/>
        <end position="441"/>
    </location>
</feature>
<keyword evidence="2" id="KW-0175">Coiled coil</keyword>
<keyword evidence="7" id="KW-1185">Reference proteome</keyword>
<dbReference type="InterPro" id="IPR001715">
    <property type="entry name" value="CH_dom"/>
</dbReference>
<feature type="compositionally biased region" description="Basic and acidic residues" evidence="4">
    <location>
        <begin position="796"/>
        <end position="805"/>
    </location>
</feature>
<feature type="compositionally biased region" description="Basic and acidic residues" evidence="4">
    <location>
        <begin position="352"/>
        <end position="369"/>
    </location>
</feature>
<dbReference type="Pfam" id="PF00307">
    <property type="entry name" value="CH"/>
    <property type="match status" value="1"/>
</dbReference>
<feature type="compositionally biased region" description="Basic and acidic residues" evidence="4">
    <location>
        <begin position="299"/>
        <end position="313"/>
    </location>
</feature>
<dbReference type="Proteomes" id="UP000736164">
    <property type="component" value="Unassembled WGS sequence"/>
</dbReference>
<evidence type="ECO:0000313" key="7">
    <source>
        <dbReference type="Proteomes" id="UP000736164"/>
    </source>
</evidence>
<feature type="region of interest" description="Disordered" evidence="4">
    <location>
        <begin position="636"/>
        <end position="688"/>
    </location>
</feature>
<dbReference type="SMART" id="SM00033">
    <property type="entry name" value="CH"/>
    <property type="match status" value="1"/>
</dbReference>
<dbReference type="AlphaFoldDB" id="A0A8J7T548"/>
<gene>
    <name evidence="6" type="primary">Smtn</name>
    <name evidence="6" type="ORF">GTO95_0001245</name>
</gene>
<feature type="domain" description="Calponin-homology (CH)" evidence="5">
    <location>
        <begin position="963"/>
        <end position="1069"/>
    </location>
</feature>
<reference evidence="6" key="1">
    <citation type="journal article" date="2021" name="Cell">
        <title>Tracing the genetic footprints of vertebrate landing in non-teleost ray-finned fishes.</title>
        <authorList>
            <person name="Bi X."/>
            <person name="Wang K."/>
            <person name="Yang L."/>
            <person name="Pan H."/>
            <person name="Jiang H."/>
            <person name="Wei Q."/>
            <person name="Fang M."/>
            <person name="Yu H."/>
            <person name="Zhu C."/>
            <person name="Cai Y."/>
            <person name="He Y."/>
            <person name="Gan X."/>
            <person name="Zeng H."/>
            <person name="Yu D."/>
            <person name="Zhu Y."/>
            <person name="Jiang H."/>
            <person name="Qiu Q."/>
            <person name="Yang H."/>
            <person name="Zhang Y.E."/>
            <person name="Wang W."/>
            <person name="Zhu M."/>
            <person name="He S."/>
            <person name="Zhang G."/>
        </authorList>
    </citation>
    <scope>NUCLEOTIDE SEQUENCE</scope>
    <source>
        <strain evidence="6">Allg_001</strain>
    </source>
</reference>
<feature type="compositionally biased region" description="Basic and acidic residues" evidence="4">
    <location>
        <begin position="900"/>
        <end position="912"/>
    </location>
</feature>
<feature type="compositionally biased region" description="Polar residues" evidence="4">
    <location>
        <begin position="394"/>
        <end position="403"/>
    </location>
</feature>
<evidence type="ECO:0000256" key="3">
    <source>
        <dbReference type="ARBA" id="ARBA00061655"/>
    </source>
</evidence>
<evidence type="ECO:0000259" key="5">
    <source>
        <dbReference type="PROSITE" id="PS50021"/>
    </source>
</evidence>
<feature type="non-terminal residue" evidence="6">
    <location>
        <position position="1"/>
    </location>
</feature>
<dbReference type="PROSITE" id="PS50021">
    <property type="entry name" value="CH"/>
    <property type="match status" value="1"/>
</dbReference>
<feature type="compositionally biased region" description="Low complexity" evidence="4">
    <location>
        <begin position="863"/>
        <end position="883"/>
    </location>
</feature>
<dbReference type="FunFam" id="1.10.418.10:FF:000009">
    <property type="entry name" value="smoothelin isoform X2"/>
    <property type="match status" value="1"/>
</dbReference>
<dbReference type="EMBL" id="JAAWVO010002597">
    <property type="protein sequence ID" value="MBN3311828.1"/>
    <property type="molecule type" value="Genomic_DNA"/>
</dbReference>
<dbReference type="Gene3D" id="1.10.418.10">
    <property type="entry name" value="Calponin-like domain"/>
    <property type="match status" value="1"/>
</dbReference>
<dbReference type="InterPro" id="IPR022189">
    <property type="entry name" value="SMTN"/>
</dbReference>
<name>A0A8J7T548_ATRSP</name>
<sequence length="1109" mass="121905">MCDRPLCTSIRVKGSLFLSRTADHPVVFPVPCGRILLTSSCLFPQLEGTSDLEERRVIRSAIRELRRREIEEMEARLASKRFRAERDPEQSENKENRLRSQQVLCDQSHHLELLSTKLQAIQDIDELTTLLHGASEYEERKLIRAAIRKLRVQELEGPESQRTWATPGTHLSSSQSCVSVSYLLLLVFPSALQNDQVPQNPEKRAFSLAVRNIVLTPLSQERVSRLTRSCTPALAVLVIHPCGSMPKPSDTCAASEKGLGLSSRQRLDSGASEKGLGLSSRQRLDSGASEKGLGLSSRQRLDSGASEKCETRTAEGAVVQDSSEESLTTDREAVDGNIMSRRDPGSRNGHHLTTERSSSVRDRVKRFTEPEASLSGQKRAAVRNGAVPGYRVQTPVSKASEVTSSRDEKLRPGSASSDQHSTPRAAPESPTPSAPAPCQAQDPDMKTLLTIEIKNGHPSGSGSGARVTRSPMGQRAELTLGLRAAPFKISSGVSKKPEVQLLARALRLSGGAMPGVSWDFLSSSAAGSGGFEEEVEGGGGCGFELTLRYAVSRIHRDLQACGKRVDAQLEEMAAQVCPLAAAISELREENLQLRAQQERLACRMEALAQLLGLPSTIAHPPAFAIRRLSCSGAALSHSGSGVMETESPAALQPSEAAPSEATAVPNGSEEPRGKGADKPGTLTPEDLAAVDDEVVLDKMLDEATDFEERKLIRAAMRELRKKKRGNSHSPWLSPSASWWCQCVTLMTWASFLSLSPQLIFLPLFPHPSQPAEVLLGLGQEEPDQREKERDLRLQELQRKQEEKKPKPTSSGELVLKKTEKSSDGSTVSALTKTDRFSHSDNGSRSSHSTTVEASYIQRSDRGTTVQTKSYSYSSSTTKKVGSVFDREDDSSPRGGGLAALERKQAERRKEVMRAQTLPKTSAAQARKAMIEKLEKESAGPANPAVSRVVKMQRSSSFGVPNANSIKQMLLDWCRAKTRGYEHVDIQNFSSSWSDGMAFCALVHNFFPDAFEYSSLNPQNRRHNFEVAFSSAEKLADCPQLLDVEDMVRMREPDWKCVYTSFAHCMPLLEVEDMMIMGRRPDSKCVFTYVQSLFNHLRRYELACRGYTDF</sequence>
<feature type="region of interest" description="Disordered" evidence="4">
    <location>
        <begin position="796"/>
        <end position="927"/>
    </location>
</feature>
<comment type="caution">
    <text evidence="6">The sequence shown here is derived from an EMBL/GenBank/DDBJ whole genome shotgun (WGS) entry which is preliminary data.</text>
</comment>
<evidence type="ECO:0000256" key="4">
    <source>
        <dbReference type="SAM" id="MobiDB-lite"/>
    </source>
</evidence>
<dbReference type="PANTHER" id="PTHR23167">
    <property type="entry name" value="CALPONIN HOMOLOGY DOMAIN-CONTAINING PROTEIN DDB_G0272472-RELATED"/>
    <property type="match status" value="1"/>
</dbReference>
<dbReference type="Pfam" id="PF12510">
    <property type="entry name" value="Smoothelin"/>
    <property type="match status" value="3"/>
</dbReference>
<feature type="compositionally biased region" description="Basic and acidic residues" evidence="4">
    <location>
        <begin position="328"/>
        <end position="345"/>
    </location>
</feature>
<feature type="compositionally biased region" description="Low complexity" evidence="4">
    <location>
        <begin position="839"/>
        <end position="848"/>
    </location>
</feature>
<comment type="similarity">
    <text evidence="3">Belongs to the smoothelin family.</text>
</comment>
<evidence type="ECO:0000313" key="6">
    <source>
        <dbReference type="EMBL" id="MBN3311828.1"/>
    </source>
</evidence>